<dbReference type="RefSeq" id="WP_343917288.1">
    <property type="nucleotide sequence ID" value="NZ_BAAAJT010000002.1"/>
</dbReference>
<organism evidence="2 3">
    <name type="scientific">Nocardioides aestuarii</name>
    <dbReference type="NCBI Taxonomy" id="252231"/>
    <lineage>
        <taxon>Bacteria</taxon>
        <taxon>Bacillati</taxon>
        <taxon>Actinomycetota</taxon>
        <taxon>Actinomycetes</taxon>
        <taxon>Propionibacteriales</taxon>
        <taxon>Nocardioidaceae</taxon>
        <taxon>Nocardioides</taxon>
    </lineage>
</organism>
<name>A0ABW4TJF8_9ACTN</name>
<accession>A0ABW4TJF8</accession>
<gene>
    <name evidence="2" type="ORF">ACFSDE_08345</name>
</gene>
<reference evidence="3" key="1">
    <citation type="journal article" date="2019" name="Int. J. Syst. Evol. Microbiol.">
        <title>The Global Catalogue of Microorganisms (GCM) 10K type strain sequencing project: providing services to taxonomists for standard genome sequencing and annotation.</title>
        <authorList>
            <consortium name="The Broad Institute Genomics Platform"/>
            <consortium name="The Broad Institute Genome Sequencing Center for Infectious Disease"/>
            <person name="Wu L."/>
            <person name="Ma J."/>
        </authorList>
    </citation>
    <scope>NUCLEOTIDE SEQUENCE [LARGE SCALE GENOMIC DNA]</scope>
    <source>
        <strain evidence="3">CGMCC 1.12477</strain>
    </source>
</reference>
<comment type="caution">
    <text evidence="2">The sequence shown here is derived from an EMBL/GenBank/DDBJ whole genome shotgun (WGS) entry which is preliminary data.</text>
</comment>
<feature type="region of interest" description="Disordered" evidence="1">
    <location>
        <begin position="38"/>
        <end position="74"/>
    </location>
</feature>
<dbReference type="Pfam" id="PF19797">
    <property type="entry name" value="DUF6281"/>
    <property type="match status" value="1"/>
</dbReference>
<dbReference type="PROSITE" id="PS51257">
    <property type="entry name" value="PROKAR_LIPOPROTEIN"/>
    <property type="match status" value="1"/>
</dbReference>
<sequence length="218" mass="23380">MKVLGVLLAVLVLAGCRVGGESEASCVLVVDYDGARYESAPRGTPDREPELTGRTATGVLPGCNDTGADEDPPGEEVEVQEIEGVPMSVAVWVAGDLAVRQGEDLPASADAWWGRPACDQREPTTLTGTWLGVRTEKEPRFDGDLRTPLTLTLRVEPGHDNPPALERWTLRVVDDGGAEPALDQEDAERALWSTRALLAVTVTCDGPRYRATGYDLVS</sequence>
<dbReference type="InterPro" id="IPR046248">
    <property type="entry name" value="DUF6281"/>
</dbReference>
<dbReference type="Proteomes" id="UP001597351">
    <property type="component" value="Unassembled WGS sequence"/>
</dbReference>
<dbReference type="EMBL" id="JBHUGD010000003">
    <property type="protein sequence ID" value="MFD1946799.1"/>
    <property type="molecule type" value="Genomic_DNA"/>
</dbReference>
<keyword evidence="3" id="KW-1185">Reference proteome</keyword>
<proteinExistence type="predicted"/>
<evidence type="ECO:0000313" key="3">
    <source>
        <dbReference type="Proteomes" id="UP001597351"/>
    </source>
</evidence>
<evidence type="ECO:0000313" key="2">
    <source>
        <dbReference type="EMBL" id="MFD1946799.1"/>
    </source>
</evidence>
<protein>
    <submittedName>
        <fullName evidence="2">DUF6281 family protein</fullName>
    </submittedName>
</protein>
<evidence type="ECO:0000256" key="1">
    <source>
        <dbReference type="SAM" id="MobiDB-lite"/>
    </source>
</evidence>